<dbReference type="AlphaFoldDB" id="A0A0A6PDQ7"/>
<keyword evidence="2" id="KW-1185">Reference proteome</keyword>
<reference evidence="1 2" key="1">
    <citation type="journal article" date="2016" name="Front. Microbiol.">
        <title>Single-Cell (Meta-)Genomics of a Dimorphic Candidatus Thiomargarita nelsonii Reveals Genomic Plasticity.</title>
        <authorList>
            <person name="Flood B.E."/>
            <person name="Fliss P."/>
            <person name="Jones D.S."/>
            <person name="Dick G.J."/>
            <person name="Jain S."/>
            <person name="Kaster A.K."/>
            <person name="Winkel M."/>
            <person name="Mussmann M."/>
            <person name="Bailey J."/>
        </authorList>
    </citation>
    <scope>NUCLEOTIDE SEQUENCE [LARGE SCALE GENOMIC DNA]</scope>
    <source>
        <strain evidence="1">Hydrate Ridge</strain>
    </source>
</reference>
<protein>
    <submittedName>
        <fullName evidence="1">Uncharacterized protein</fullName>
    </submittedName>
</protein>
<evidence type="ECO:0000313" key="2">
    <source>
        <dbReference type="Proteomes" id="UP000030428"/>
    </source>
</evidence>
<proteinExistence type="predicted"/>
<name>A0A0A6PDQ7_9GAMM</name>
<comment type="caution">
    <text evidence="1">The sequence shown here is derived from an EMBL/GenBank/DDBJ whole genome shotgun (WGS) entry which is preliminary data.</text>
</comment>
<evidence type="ECO:0000313" key="1">
    <source>
        <dbReference type="EMBL" id="KHD08883.1"/>
    </source>
</evidence>
<dbReference type="EMBL" id="JSZA02000009">
    <property type="protein sequence ID" value="KHD08883.1"/>
    <property type="molecule type" value="Genomic_DNA"/>
</dbReference>
<accession>A0A0A6PDQ7</accession>
<sequence length="60" mass="6636">MRFAIKNPIAVARLRLTNGLGSAFCATILTNMLEKFTDGFPSVDVLTQLVKEILGIERKL</sequence>
<dbReference type="Proteomes" id="UP000030428">
    <property type="component" value="Unassembled WGS sequence"/>
</dbReference>
<organism evidence="1 2">
    <name type="scientific">Candidatus Thiomargarita nelsonii</name>
    <dbReference type="NCBI Taxonomy" id="1003181"/>
    <lineage>
        <taxon>Bacteria</taxon>
        <taxon>Pseudomonadati</taxon>
        <taxon>Pseudomonadota</taxon>
        <taxon>Gammaproteobacteria</taxon>
        <taxon>Thiotrichales</taxon>
        <taxon>Thiotrichaceae</taxon>
        <taxon>Thiomargarita</taxon>
    </lineage>
</organism>
<gene>
    <name evidence="1" type="ORF">PN36_03365</name>
</gene>